<feature type="compositionally biased region" description="Polar residues" evidence="13">
    <location>
        <begin position="363"/>
        <end position="380"/>
    </location>
</feature>
<dbReference type="InterPro" id="IPR008978">
    <property type="entry name" value="HSP20-like_chaperone"/>
</dbReference>
<dbReference type="InterPro" id="IPR011545">
    <property type="entry name" value="DEAD/DEAH_box_helicase_dom"/>
</dbReference>
<name>A0A182K322_9DIPT</name>
<dbReference type="SUPFAM" id="SSF52540">
    <property type="entry name" value="P-loop containing nucleoside triphosphate hydrolases"/>
    <property type="match status" value="2"/>
</dbReference>
<dbReference type="VEuPathDB" id="VectorBase:ACHR005156"/>
<evidence type="ECO:0000313" key="15">
    <source>
        <dbReference type="EnsemblMetazoa" id="ACHR005156-PA"/>
    </source>
</evidence>
<feature type="compositionally biased region" description="Basic and acidic residues" evidence="13">
    <location>
        <begin position="432"/>
        <end position="453"/>
    </location>
</feature>
<evidence type="ECO:0000256" key="6">
    <source>
        <dbReference type="ARBA" id="ARBA00022801"/>
    </source>
</evidence>
<feature type="compositionally biased region" description="Low complexity" evidence="13">
    <location>
        <begin position="504"/>
        <end position="515"/>
    </location>
</feature>
<proteinExistence type="predicted"/>
<evidence type="ECO:0000256" key="5">
    <source>
        <dbReference type="ARBA" id="ARBA00022782"/>
    </source>
</evidence>
<evidence type="ECO:0000259" key="14">
    <source>
        <dbReference type="PROSITE" id="PS51203"/>
    </source>
</evidence>
<dbReference type="STRING" id="43041.A0A182K322"/>
<dbReference type="SMART" id="SM00333">
    <property type="entry name" value="TUDOR"/>
    <property type="match status" value="2"/>
</dbReference>
<dbReference type="CDD" id="cd20379">
    <property type="entry name" value="Tudor_dTUD-like"/>
    <property type="match status" value="1"/>
</dbReference>
<feature type="compositionally biased region" description="Basic and acidic residues" evidence="13">
    <location>
        <begin position="1758"/>
        <end position="1772"/>
    </location>
</feature>
<dbReference type="Pfam" id="PF00567">
    <property type="entry name" value="TUDOR"/>
    <property type="match status" value="3"/>
</dbReference>
<keyword evidence="8" id="KW-0067">ATP-binding</keyword>
<feature type="region of interest" description="Disordered" evidence="13">
    <location>
        <begin position="1947"/>
        <end position="1969"/>
    </location>
</feature>
<reference evidence="15" key="2">
    <citation type="submission" date="2020-05" db="UniProtKB">
        <authorList>
            <consortium name="EnsemblMetazoa"/>
        </authorList>
    </citation>
    <scope>IDENTIFICATION</scope>
    <source>
        <strain evidence="15">ACHKN1017</strain>
    </source>
</reference>
<keyword evidence="2" id="KW-0217">Developmental protein</keyword>
<dbReference type="Pfam" id="PF00270">
    <property type="entry name" value="DEAD"/>
    <property type="match status" value="1"/>
</dbReference>
<dbReference type="GO" id="GO:0005524">
    <property type="term" value="F:ATP binding"/>
    <property type="evidence" value="ECO:0007669"/>
    <property type="project" value="UniProtKB-KW"/>
</dbReference>
<reference evidence="16" key="1">
    <citation type="submission" date="2013-03" db="EMBL/GenBank/DDBJ databases">
        <title>The Genome Sequence of Anopheles christyi ACHKN1017.</title>
        <authorList>
            <consortium name="The Broad Institute Genomics Platform"/>
            <person name="Neafsey D.E."/>
            <person name="Besansky N."/>
            <person name="Walker B."/>
            <person name="Young S.K."/>
            <person name="Zeng Q."/>
            <person name="Gargeya S."/>
            <person name="Fitzgerald M."/>
            <person name="Haas B."/>
            <person name="Abouelleil A."/>
            <person name="Allen A.W."/>
            <person name="Alvarado L."/>
            <person name="Arachchi H.M."/>
            <person name="Berlin A.M."/>
            <person name="Chapman S.B."/>
            <person name="Gainer-Dewar J."/>
            <person name="Goldberg J."/>
            <person name="Griggs A."/>
            <person name="Gujja S."/>
            <person name="Hansen M."/>
            <person name="Howarth C."/>
            <person name="Imamovic A."/>
            <person name="Ireland A."/>
            <person name="Larimer J."/>
            <person name="McCowan C."/>
            <person name="Murphy C."/>
            <person name="Pearson M."/>
            <person name="Poon T.W."/>
            <person name="Priest M."/>
            <person name="Roberts A."/>
            <person name="Saif S."/>
            <person name="Shea T."/>
            <person name="Sisk P."/>
            <person name="Sykes S."/>
            <person name="Wortman J."/>
            <person name="Nusbaum C."/>
            <person name="Birren B."/>
        </authorList>
    </citation>
    <scope>NUCLEOTIDE SEQUENCE [LARGE SCALE GENOMIC DNA]</scope>
    <source>
        <strain evidence="16">ACHKN1017</strain>
    </source>
</reference>
<keyword evidence="16" id="KW-1185">Reference proteome</keyword>
<dbReference type="Proteomes" id="UP000075881">
    <property type="component" value="Unassembled WGS sequence"/>
</dbReference>
<evidence type="ECO:0000256" key="4">
    <source>
        <dbReference type="ARBA" id="ARBA00022741"/>
    </source>
</evidence>
<keyword evidence="9" id="KW-0744">Spermatogenesis</keyword>
<feature type="region of interest" description="Disordered" evidence="13">
    <location>
        <begin position="304"/>
        <end position="380"/>
    </location>
</feature>
<dbReference type="SUPFAM" id="SSF49764">
    <property type="entry name" value="HSP20-like chaperones"/>
    <property type="match status" value="1"/>
</dbReference>
<keyword evidence="4" id="KW-0547">Nucleotide-binding</keyword>
<dbReference type="GO" id="GO:0031047">
    <property type="term" value="P:regulatory ncRNA-mediated gene silencing"/>
    <property type="evidence" value="ECO:0007669"/>
    <property type="project" value="UniProtKB-KW"/>
</dbReference>
<keyword evidence="5" id="KW-0221">Differentiation</keyword>
<evidence type="ECO:0000256" key="9">
    <source>
        <dbReference type="ARBA" id="ARBA00022871"/>
    </source>
</evidence>
<keyword evidence="3" id="KW-0677">Repeat</keyword>
<feature type="region of interest" description="Disordered" evidence="13">
    <location>
        <begin position="1749"/>
        <end position="1772"/>
    </location>
</feature>
<dbReference type="InterPro" id="IPR007052">
    <property type="entry name" value="CS_dom"/>
</dbReference>
<feature type="compositionally biased region" description="Acidic residues" evidence="13">
    <location>
        <begin position="1960"/>
        <end position="1969"/>
    </location>
</feature>
<evidence type="ECO:0000256" key="3">
    <source>
        <dbReference type="ARBA" id="ARBA00022737"/>
    </source>
</evidence>
<accession>A0A182K322</accession>
<dbReference type="GO" id="GO:0003676">
    <property type="term" value="F:nucleic acid binding"/>
    <property type="evidence" value="ECO:0007669"/>
    <property type="project" value="InterPro"/>
</dbReference>
<dbReference type="EnsemblMetazoa" id="ACHR005156-RA">
    <property type="protein sequence ID" value="ACHR005156-PA"/>
    <property type="gene ID" value="ACHR005156"/>
</dbReference>
<dbReference type="SUPFAM" id="SSF63748">
    <property type="entry name" value="Tudor/PWWP/MBT"/>
    <property type="match status" value="2"/>
</dbReference>
<dbReference type="PROSITE" id="PS51203">
    <property type="entry name" value="CS"/>
    <property type="match status" value="1"/>
</dbReference>
<evidence type="ECO:0000256" key="7">
    <source>
        <dbReference type="ARBA" id="ARBA00022806"/>
    </source>
</evidence>
<dbReference type="GO" id="GO:0042078">
    <property type="term" value="P:germ-line stem cell division"/>
    <property type="evidence" value="ECO:0007669"/>
    <property type="project" value="TreeGrafter"/>
</dbReference>
<dbReference type="GO" id="GO:0016787">
    <property type="term" value="F:hydrolase activity"/>
    <property type="evidence" value="ECO:0007669"/>
    <property type="project" value="UniProtKB-KW"/>
</dbReference>
<keyword evidence="7" id="KW-0347">Helicase</keyword>
<dbReference type="GO" id="GO:0007283">
    <property type="term" value="P:spermatogenesis"/>
    <property type="evidence" value="ECO:0007669"/>
    <property type="project" value="UniProtKB-KW"/>
</dbReference>
<keyword evidence="11" id="KW-0469">Meiosis</keyword>
<dbReference type="GO" id="GO:0003724">
    <property type="term" value="F:RNA helicase activity"/>
    <property type="evidence" value="ECO:0007669"/>
    <property type="project" value="UniProtKB-EC"/>
</dbReference>
<dbReference type="Gene3D" id="2.30.30.140">
    <property type="match status" value="3"/>
</dbReference>
<dbReference type="InterPro" id="IPR027417">
    <property type="entry name" value="P-loop_NTPase"/>
</dbReference>
<feature type="domain" description="CS" evidence="14">
    <location>
        <begin position="1818"/>
        <end position="1907"/>
    </location>
</feature>
<evidence type="ECO:0000256" key="13">
    <source>
        <dbReference type="SAM" id="MobiDB-lite"/>
    </source>
</evidence>
<evidence type="ECO:0000256" key="2">
    <source>
        <dbReference type="ARBA" id="ARBA00022473"/>
    </source>
</evidence>
<dbReference type="GO" id="GO:0005737">
    <property type="term" value="C:cytoplasm"/>
    <property type="evidence" value="ECO:0007669"/>
    <property type="project" value="UniProtKB-ARBA"/>
</dbReference>
<feature type="region of interest" description="Disordered" evidence="13">
    <location>
        <begin position="419"/>
        <end position="453"/>
    </location>
</feature>
<keyword evidence="6" id="KW-0378">Hydrolase</keyword>
<comment type="catalytic activity">
    <reaction evidence="12">
        <text>ATP + H2O = ADP + phosphate + H(+)</text>
        <dbReference type="Rhea" id="RHEA:13065"/>
        <dbReference type="ChEBI" id="CHEBI:15377"/>
        <dbReference type="ChEBI" id="CHEBI:15378"/>
        <dbReference type="ChEBI" id="CHEBI:30616"/>
        <dbReference type="ChEBI" id="CHEBI:43474"/>
        <dbReference type="ChEBI" id="CHEBI:456216"/>
        <dbReference type="EC" id="3.6.4.13"/>
    </reaction>
</comment>
<organism evidence="15 16">
    <name type="scientific">Anopheles christyi</name>
    <dbReference type="NCBI Taxonomy" id="43041"/>
    <lineage>
        <taxon>Eukaryota</taxon>
        <taxon>Metazoa</taxon>
        <taxon>Ecdysozoa</taxon>
        <taxon>Arthropoda</taxon>
        <taxon>Hexapoda</taxon>
        <taxon>Insecta</taxon>
        <taxon>Pterygota</taxon>
        <taxon>Neoptera</taxon>
        <taxon>Endopterygota</taxon>
        <taxon>Diptera</taxon>
        <taxon>Nematocera</taxon>
        <taxon>Culicoidea</taxon>
        <taxon>Culicidae</taxon>
        <taxon>Anophelinae</taxon>
        <taxon>Anopheles</taxon>
    </lineage>
</organism>
<dbReference type="Gene3D" id="2.60.40.790">
    <property type="match status" value="1"/>
</dbReference>
<keyword evidence="10" id="KW-0943">RNA-mediated gene silencing</keyword>
<evidence type="ECO:0000256" key="10">
    <source>
        <dbReference type="ARBA" id="ARBA00023158"/>
    </source>
</evidence>
<dbReference type="PANTHER" id="PTHR22655">
    <property type="entry name" value="ATP-DEPENDENT RNA HELICASE TDRD12-RELATED"/>
    <property type="match status" value="1"/>
</dbReference>
<dbReference type="InterPro" id="IPR035437">
    <property type="entry name" value="SNase_OB-fold_sf"/>
</dbReference>
<feature type="region of interest" description="Disordered" evidence="13">
    <location>
        <begin position="470"/>
        <end position="515"/>
    </location>
</feature>
<dbReference type="Gene3D" id="3.40.50.300">
    <property type="entry name" value="P-loop containing nucleotide triphosphate hydrolases"/>
    <property type="match status" value="2"/>
</dbReference>
<dbReference type="EC" id="3.6.4.13" evidence="1"/>
<evidence type="ECO:0000256" key="8">
    <source>
        <dbReference type="ARBA" id="ARBA00022840"/>
    </source>
</evidence>
<dbReference type="Gene3D" id="2.40.50.90">
    <property type="match status" value="3"/>
</dbReference>
<dbReference type="InterPro" id="IPR002999">
    <property type="entry name" value="Tudor"/>
</dbReference>
<dbReference type="CDD" id="cd20435">
    <property type="entry name" value="Tudor_TDRD12_rpt2"/>
    <property type="match status" value="1"/>
</dbReference>
<feature type="compositionally biased region" description="Polar residues" evidence="13">
    <location>
        <begin position="312"/>
        <end position="329"/>
    </location>
</feature>
<evidence type="ECO:0000256" key="1">
    <source>
        <dbReference type="ARBA" id="ARBA00012552"/>
    </source>
</evidence>
<evidence type="ECO:0000256" key="11">
    <source>
        <dbReference type="ARBA" id="ARBA00023254"/>
    </source>
</evidence>
<dbReference type="GO" id="GO:0051321">
    <property type="term" value="P:meiotic cell cycle"/>
    <property type="evidence" value="ECO:0007669"/>
    <property type="project" value="UniProtKB-KW"/>
</dbReference>
<protein>
    <recommendedName>
        <fullName evidence="1">RNA helicase</fullName>
        <ecNumber evidence="1">3.6.4.13</ecNumber>
    </recommendedName>
</protein>
<dbReference type="PANTHER" id="PTHR22655:SF2">
    <property type="entry name" value="ATP-DEPENDENT RNA HELICASE TDRD12-RELATED"/>
    <property type="match status" value="1"/>
</dbReference>
<evidence type="ECO:0000256" key="12">
    <source>
        <dbReference type="ARBA" id="ARBA00047984"/>
    </source>
</evidence>
<evidence type="ECO:0000313" key="16">
    <source>
        <dbReference type="Proteomes" id="UP000075881"/>
    </source>
</evidence>
<sequence>MGTPEQQIRNPATMESRIFITHYVNPHHFWYKPFHPGSKKKQQKQLQDEIDEYCEQHYMDVSIGHYEPVFGEVVAFYDPSIARWTRCSVDGLKLDGKGTQRFRLWSIDEGCPKVVCIEQLRPLPGHFHDRSTSTVKRGAIKNIFPAQCVFDPQEEQLRLMECSVWAETANIMLRSFIEGNQQICFTSVTPYTAGNESINFGDLLFVTKSKTYNAANLLAENAMGLVVESKNFIIQMLEMDAMFSSRASSMVSGGVLQGTGDTPMAPVAKQRNEAIAQLNGVSEREFDESVSMVGMVEKNVQSAAVLPPPQQLPVSTGADGSSTTQTPNTVEGEKHSQSSGSKKSVGLAQKLKLLKTQRKKNETLNSSQERSSSCTEMGSLASGQYSVDPFEQIRKDAYALTIDVGLTEKAEYELLKGTMSPEPNIGRVPKAQNKEEDTKLQEKENKPTKDEKTKDVAMQVVELKKTPVNVPLPEAKPTKVAEPRGAPTKAVPPKDIPTSTVGQTSDSSGMTTGGSSLKQRLMNKIANAKALQNKQKQSDGEQNAATPVVSFAPAGIQNNLLVQQCLELPTVQSNAELKKFEKVIQGEKCIFSRRSHHRVLVHGSKTPKPIDRIAAANFSPRVHQELEQLGFTTLHRLQAYSWPHILRGNSFICVNGASTGKTFAYLPAVCSVVQRQIEESLVCSLAGPVAIIVTYTSREVQRIAFFCRKLLHSEAHTELAVLECYGIRDVTKACNLLFNGCAILVTTAPGYRRLYERAPEALVRKRIQMVVIDNLEEILPYFGQELQLLCKNCDKEGLQMIVTAGYWVPMLAKFLQRYRNMIICIGAFLEAAVYAKAHFCILSFVGEERKQVELIAYLKKHDYRSERTIVFGNDSDDLVPIVNALRQNSINHMVGSERMVLQQHAGFSNWDELQPGDMVVLVCSDTVLGDLKISQAQHIIHYSLATTWSSFTRRYACSFGYYECPYLPSKGKEAKGSASSLVLLNEKNNQQLPRLVDFLELHQEPVPGGLFVHAQKIRCFLESARVANGRAVSLLCTYILGFAVCRNARNCVFRHTLTLDDMAPETVPRSGKVRMKICHVFSPAHFAVRLEQHRAPGATDWTVLNDTERYLLQDIAIQVHFSNETRHQMHGQPQRNDLCVVFDDQKYWRCQIINYEEMNVDNGEVQLLAIDTGRILHKKSFSLLHLPDQFRELPAQAINVRIAAVVPHDYEQDWDKSATNTVRHWIENYATRPNCSIQGNVLLALKGTVWVDELYLVEELDGVKTTVTVERVRASLVAKQFGVGDSASFERIRQLVWDCETYGMESLRRELENMERSGKGANGGDTGGMDSVDDDVLKAAVVKPSEEVSFDSIGTLKMVHIEVPIKDDYYGIKVSEDEEEKENESIDMDNEPVTKVSKEQNEKEKEKIGLKESAMVVDKTDNVQQQLPTASQQHDSDEKLNKIPEHGMIPASEQNMPEHEMTPVLEEIFIEETEKDPNKLVPIETMDSTMSSSSSFELLSPSEEVDTYQFDSLLVGNSYSVMIGHYLAPDNFYISQSNRICEVDAVIKEFTKDSSTLVPLKHPRTGQHCLVLFENFYHRGRIVNVLENAEVDVFLVDFGGTVRCSEIFKATEKLLRSVPFLAIKGSFAYILPPGGATEWSDEIADAIYDRWLEQHNRGTMFAIIEKVLSWQGAERIEGCHRYEMLLCDSNSQDMFSIVSDIVYDRLAIWVRNEDSTSTVADTDDDDNFTQVNFTHEELMDLMQKASSAPRNGVAPARAIKDSDDSRTVPEELPMEKKDAPAGLLLPASQETSDDEKVAKRAVRKQKRTLKELPLECDYRFPPTVWDQDQYFVVLRVHAPDVKRYNLTLSHTCLLLQFLKEDEDERYVLGLTLRNPIVPSDSVHGIRGLSIVVRLRKLIPGMRWPTVDTLGSKKLRWVQFGGDGESSSDEMVKENRWKDLLRAHLDSSSVDSLGSGNEQTLQEDSDAQDEEGVFLALN</sequence>
<dbReference type="CDD" id="cd06463">
    <property type="entry name" value="p23_like"/>
    <property type="match status" value="1"/>
</dbReference>